<feature type="coiled-coil region" evidence="7">
    <location>
        <begin position="569"/>
        <end position="596"/>
    </location>
</feature>
<dbReference type="GO" id="GO:0008017">
    <property type="term" value="F:microtubule binding"/>
    <property type="evidence" value="ECO:0007669"/>
    <property type="project" value="InterPro"/>
</dbReference>
<keyword evidence="11" id="KW-1185">Reference proteome</keyword>
<evidence type="ECO:0000256" key="6">
    <source>
        <dbReference type="RuleBase" id="RU000394"/>
    </source>
</evidence>
<evidence type="ECO:0000256" key="8">
    <source>
        <dbReference type="SAM" id="MobiDB-lite"/>
    </source>
</evidence>
<keyword evidence="6" id="KW-0493">Microtubule</keyword>
<evidence type="ECO:0000256" key="3">
    <source>
        <dbReference type="ARBA" id="ARBA00023054"/>
    </source>
</evidence>
<feature type="region of interest" description="Disordered" evidence="8">
    <location>
        <begin position="1"/>
        <end position="72"/>
    </location>
</feature>
<gene>
    <name evidence="10" type="primary">KAFR0H02410</name>
    <name evidence="10" type="ORF">KAFR_0H02410</name>
</gene>
<evidence type="ECO:0000256" key="1">
    <source>
        <dbReference type="ARBA" id="ARBA00022741"/>
    </source>
</evidence>
<dbReference type="GeneID" id="13887646"/>
<name>H2AZ94_KAZAF</name>
<evidence type="ECO:0000313" key="11">
    <source>
        <dbReference type="Proteomes" id="UP000005220"/>
    </source>
</evidence>
<dbReference type="GO" id="GO:0030473">
    <property type="term" value="P:nuclear migration along microtubule"/>
    <property type="evidence" value="ECO:0007669"/>
    <property type="project" value="EnsemblFungi"/>
</dbReference>
<organism evidence="10 11">
    <name type="scientific">Kazachstania africana (strain ATCC 22294 / BCRC 22015 / CBS 2517 / CECT 1963 / NBRC 1671 / NRRL Y-8276)</name>
    <name type="common">Yeast</name>
    <name type="synonym">Kluyveromyces africanus</name>
    <dbReference type="NCBI Taxonomy" id="1071382"/>
    <lineage>
        <taxon>Eukaryota</taxon>
        <taxon>Fungi</taxon>
        <taxon>Dikarya</taxon>
        <taxon>Ascomycota</taxon>
        <taxon>Saccharomycotina</taxon>
        <taxon>Saccharomycetes</taxon>
        <taxon>Saccharomycetales</taxon>
        <taxon>Saccharomycetaceae</taxon>
        <taxon>Kazachstania</taxon>
    </lineage>
</organism>
<dbReference type="PROSITE" id="PS00411">
    <property type="entry name" value="KINESIN_MOTOR_1"/>
    <property type="match status" value="1"/>
</dbReference>
<dbReference type="eggNOG" id="KOG0242">
    <property type="taxonomic scope" value="Eukaryota"/>
</dbReference>
<dbReference type="PRINTS" id="PR00380">
    <property type="entry name" value="KINESINHEAVY"/>
</dbReference>
<dbReference type="PANTHER" id="PTHR47968:SF75">
    <property type="entry name" value="CENTROMERE-ASSOCIATED PROTEIN E"/>
    <property type="match status" value="1"/>
</dbReference>
<dbReference type="FunCoup" id="H2AZ94">
    <property type="interactions" value="78"/>
</dbReference>
<dbReference type="AlphaFoldDB" id="H2AZ94"/>
<keyword evidence="2 5" id="KW-0067">ATP-binding</keyword>
<dbReference type="PANTHER" id="PTHR47968">
    <property type="entry name" value="CENTROMERE PROTEIN E"/>
    <property type="match status" value="1"/>
</dbReference>
<feature type="compositionally biased region" description="Low complexity" evidence="8">
    <location>
        <begin position="43"/>
        <end position="55"/>
    </location>
</feature>
<dbReference type="STRING" id="1071382.H2AZ94"/>
<dbReference type="GO" id="GO:0061863">
    <property type="term" value="F:microtubule plus end polymerase"/>
    <property type="evidence" value="ECO:0007669"/>
    <property type="project" value="EnsemblFungi"/>
</dbReference>
<dbReference type="GO" id="GO:0008574">
    <property type="term" value="F:plus-end-directed microtubule motor activity"/>
    <property type="evidence" value="ECO:0007669"/>
    <property type="project" value="EnsemblFungi"/>
</dbReference>
<dbReference type="KEGG" id="kaf:KAFR_0H02410"/>
<dbReference type="Pfam" id="PF00225">
    <property type="entry name" value="Kinesin"/>
    <property type="match status" value="1"/>
</dbReference>
<dbReference type="InterPro" id="IPR019821">
    <property type="entry name" value="Kinesin_motor_CS"/>
</dbReference>
<dbReference type="InterPro" id="IPR027640">
    <property type="entry name" value="Kinesin-like_fam"/>
</dbReference>
<reference evidence="10 11" key="1">
    <citation type="journal article" date="2011" name="Proc. Natl. Acad. Sci. U.S.A.">
        <title>Evolutionary erosion of yeast sex chromosomes by mating-type switching accidents.</title>
        <authorList>
            <person name="Gordon J.L."/>
            <person name="Armisen D."/>
            <person name="Proux-Wera E."/>
            <person name="Oheigeartaigh S.S."/>
            <person name="Byrne K.P."/>
            <person name="Wolfe K.H."/>
        </authorList>
    </citation>
    <scope>NUCLEOTIDE SEQUENCE [LARGE SCALE GENOMIC DNA]</scope>
    <source>
        <strain evidence="11">ATCC 22294 / BCRC 22015 / CBS 2517 / CECT 1963 / NBRC 1671 / NRRL Y-8276</strain>
    </source>
</reference>
<evidence type="ECO:0000256" key="2">
    <source>
        <dbReference type="ARBA" id="ARBA00022840"/>
    </source>
</evidence>
<feature type="compositionally biased region" description="Low complexity" evidence="8">
    <location>
        <begin position="62"/>
        <end position="71"/>
    </location>
</feature>
<protein>
    <recommendedName>
        <fullName evidence="6">Kinesin-like protein</fullName>
    </recommendedName>
</protein>
<proteinExistence type="inferred from homology"/>
<keyword evidence="4 5" id="KW-0505">Motor protein</keyword>
<comment type="similarity">
    <text evidence="5 6">Belongs to the TRAFAC class myosin-kinesin ATPase superfamily. Kinesin family.</text>
</comment>
<dbReference type="SMART" id="SM00129">
    <property type="entry name" value="KISc"/>
    <property type="match status" value="1"/>
</dbReference>
<dbReference type="OrthoDB" id="3176171at2759"/>
<dbReference type="PROSITE" id="PS50067">
    <property type="entry name" value="KINESIN_MOTOR_2"/>
    <property type="match status" value="1"/>
</dbReference>
<evidence type="ECO:0000259" key="9">
    <source>
        <dbReference type="PROSITE" id="PS50067"/>
    </source>
</evidence>
<dbReference type="InterPro" id="IPR027417">
    <property type="entry name" value="P-loop_NTPase"/>
</dbReference>
<keyword evidence="3 7" id="KW-0175">Coiled coil</keyword>
<accession>H2AZ94</accession>
<dbReference type="SUPFAM" id="SSF52540">
    <property type="entry name" value="P-loop containing nucleoside triphosphate hydrolases"/>
    <property type="match status" value="1"/>
</dbReference>
<dbReference type="GO" id="GO:0007026">
    <property type="term" value="P:negative regulation of microtubule depolymerization"/>
    <property type="evidence" value="ECO:0007669"/>
    <property type="project" value="EnsemblFungi"/>
</dbReference>
<keyword evidence="1 5" id="KW-0547">Nucleotide-binding</keyword>
<dbReference type="RefSeq" id="XP_003958785.1">
    <property type="nucleotide sequence ID" value="XM_003958736.1"/>
</dbReference>
<dbReference type="Proteomes" id="UP000005220">
    <property type="component" value="Chromosome 8"/>
</dbReference>
<evidence type="ECO:0000313" key="10">
    <source>
        <dbReference type="EMBL" id="CCF59650.1"/>
    </source>
</evidence>
<dbReference type="InterPro" id="IPR001752">
    <property type="entry name" value="Kinesin_motor_dom"/>
</dbReference>
<feature type="region of interest" description="Disordered" evidence="8">
    <location>
        <begin position="376"/>
        <end position="396"/>
    </location>
</feature>
<feature type="binding site" evidence="5">
    <location>
        <begin position="172"/>
        <end position="179"/>
    </location>
    <ligand>
        <name>ATP</name>
        <dbReference type="ChEBI" id="CHEBI:30616"/>
    </ligand>
</feature>
<sequence>MIQKTRKTTPMRSVSGGSSGIPPPSPSLRTVSSFSNIRRSSHMRSTSGSSDVSSSSPPPSLPSTGSSLSSSIKTSYIQRNDSVRKISNNESYSGTITVTVRVKPVPHQNKEVWEYSNFKIRNVETINTNNDEYKFDHVFSPHVDNFEIYKTTAIPLIDKLFTGFNATLFCYGMTGSGKTYTMMGDNENPDGIVPLSVSLLFNQVLNSRNDKKYDVILSYLEIYNEKIYDLLDDDRTNHLLTPSRFTSTPSRLNSSELRIRDDLEYGVKITGLNEERCDTSQELMKWIKYGDSNRKTSETEYNLRSSRSHAVILVRLVTHNVIDGSKTSSTLTLCDLAGSERAAGQQERRKEGAFINKSLLALGTVISKLSAESLSNSKHVSNPMGPPASPSLNSNGNNHIPYRDSKLTRLLQPALSGNSAVTTICTIDPRMETYAETINTLRFASRAKNVSLRFNIKKNLSTISKSEVEKDKIIKELTFRLEKQKETINDMKLKSSHDTSNKFSLDNPNISLLQTENSILKKKLENYENIMNKDMIELQDSQMSEIIDMLPIEIGALLENKFQGMESQIRQFQKYTNELENKILNLKKQNRSLLNNSTYSLDKDDEILELQKMLERKDKIIEAFQSVSKLRDRALKPISQSNIASLPQPPPISKSTFL</sequence>
<dbReference type="EMBL" id="HE650828">
    <property type="protein sequence ID" value="CCF59650.1"/>
    <property type="molecule type" value="Genomic_DNA"/>
</dbReference>
<dbReference type="GO" id="GO:0005524">
    <property type="term" value="F:ATP binding"/>
    <property type="evidence" value="ECO:0007669"/>
    <property type="project" value="UniProtKB-UniRule"/>
</dbReference>
<dbReference type="HOGENOM" id="CLU_001485_24_1_1"/>
<dbReference type="InParanoid" id="H2AZ94"/>
<dbReference type="GO" id="GO:1903754">
    <property type="term" value="C:cortical microtubule plus-end"/>
    <property type="evidence" value="ECO:0007669"/>
    <property type="project" value="EnsemblFungi"/>
</dbReference>
<feature type="domain" description="Kinesin motor" evidence="9">
    <location>
        <begin position="95"/>
        <end position="450"/>
    </location>
</feature>
<dbReference type="InterPro" id="IPR036961">
    <property type="entry name" value="Kinesin_motor_dom_sf"/>
</dbReference>
<dbReference type="GO" id="GO:0046785">
    <property type="term" value="P:microtubule polymerization"/>
    <property type="evidence" value="ECO:0007669"/>
    <property type="project" value="EnsemblFungi"/>
</dbReference>
<dbReference type="Gene3D" id="3.40.850.10">
    <property type="entry name" value="Kinesin motor domain"/>
    <property type="match status" value="1"/>
</dbReference>
<evidence type="ECO:0000256" key="4">
    <source>
        <dbReference type="ARBA" id="ARBA00023175"/>
    </source>
</evidence>
<feature type="compositionally biased region" description="Polar residues" evidence="8">
    <location>
        <begin position="28"/>
        <end position="37"/>
    </location>
</feature>
<evidence type="ECO:0000256" key="5">
    <source>
        <dbReference type="PROSITE-ProRule" id="PRU00283"/>
    </source>
</evidence>
<dbReference type="GO" id="GO:0005816">
    <property type="term" value="C:spindle pole body"/>
    <property type="evidence" value="ECO:0007669"/>
    <property type="project" value="EnsemblFungi"/>
</dbReference>
<evidence type="ECO:0000256" key="7">
    <source>
        <dbReference type="SAM" id="Coils"/>
    </source>
</evidence>
<feature type="coiled-coil region" evidence="7">
    <location>
        <begin position="474"/>
        <end position="530"/>
    </location>
</feature>